<dbReference type="EMBL" id="PQXN01000029">
    <property type="protein sequence ID" value="TGO61202.1"/>
    <property type="molecule type" value="Genomic_DNA"/>
</dbReference>
<reference evidence="2 3" key="1">
    <citation type="submission" date="2017-12" db="EMBL/GenBank/DDBJ databases">
        <title>Comparative genomics of Botrytis spp.</title>
        <authorList>
            <person name="Valero-Jimenez C.A."/>
            <person name="Tapia P."/>
            <person name="Veloso J."/>
            <person name="Silva-Moreno E."/>
            <person name="Staats M."/>
            <person name="Valdes J.H."/>
            <person name="Van Kan J.A.L."/>
        </authorList>
    </citation>
    <scope>NUCLEOTIDE SEQUENCE [LARGE SCALE GENOMIC DNA]</scope>
    <source>
        <strain evidence="2 3">MUCL11595</strain>
    </source>
</reference>
<protein>
    <submittedName>
        <fullName evidence="2">Uncharacterized protein</fullName>
    </submittedName>
</protein>
<sequence length="95" mass="10543">MLLQEGQTDGRERLVGEREEDGEEEGRTEKHFDGLGLISDFRSAMNFFSRSLAYIKITHHYTAHLIAPPITILPAKAPSDPNLKTPPIGPTLTAE</sequence>
<name>A0A4Z1IP37_9HELO</name>
<keyword evidence="3" id="KW-1185">Reference proteome</keyword>
<feature type="region of interest" description="Disordered" evidence="1">
    <location>
        <begin position="74"/>
        <end position="95"/>
    </location>
</feature>
<accession>A0A4Z1IP37</accession>
<feature type="compositionally biased region" description="Basic and acidic residues" evidence="1">
    <location>
        <begin position="8"/>
        <end position="17"/>
    </location>
</feature>
<comment type="caution">
    <text evidence="2">The sequence shown here is derived from an EMBL/GenBank/DDBJ whole genome shotgun (WGS) entry which is preliminary data.</text>
</comment>
<evidence type="ECO:0000313" key="2">
    <source>
        <dbReference type="EMBL" id="TGO61202.1"/>
    </source>
</evidence>
<feature type="region of interest" description="Disordered" evidence="1">
    <location>
        <begin position="1"/>
        <end position="30"/>
    </location>
</feature>
<organism evidence="2 3">
    <name type="scientific">Botryotinia convoluta</name>
    <dbReference type="NCBI Taxonomy" id="54673"/>
    <lineage>
        <taxon>Eukaryota</taxon>
        <taxon>Fungi</taxon>
        <taxon>Dikarya</taxon>
        <taxon>Ascomycota</taxon>
        <taxon>Pezizomycotina</taxon>
        <taxon>Leotiomycetes</taxon>
        <taxon>Helotiales</taxon>
        <taxon>Sclerotiniaceae</taxon>
        <taxon>Botryotinia</taxon>
    </lineage>
</organism>
<evidence type="ECO:0000256" key="1">
    <source>
        <dbReference type="SAM" id="MobiDB-lite"/>
    </source>
</evidence>
<gene>
    <name evidence="2" type="ORF">BCON_0029g00450</name>
</gene>
<proteinExistence type="predicted"/>
<dbReference type="AlphaFoldDB" id="A0A4Z1IP37"/>
<evidence type="ECO:0000313" key="3">
    <source>
        <dbReference type="Proteomes" id="UP000297527"/>
    </source>
</evidence>
<dbReference type="Proteomes" id="UP000297527">
    <property type="component" value="Unassembled WGS sequence"/>
</dbReference>